<reference evidence="2 3" key="1">
    <citation type="submission" date="2023-12" db="EMBL/GenBank/DDBJ databases">
        <title>A. evansii MAY27, complete genome.</title>
        <authorList>
            <person name="Wang Y."/>
        </authorList>
    </citation>
    <scope>NUCLEOTIDE SEQUENCE [LARGE SCALE GENOMIC DNA]</scope>
    <source>
        <strain evidence="2 3">MAY27</strain>
    </source>
</reference>
<proteinExistence type="predicted"/>
<sequence>MATYFTKSEARTAARTATIAKSQVVKASAQILKEDRQATRDSESFDVFLSHSITDADLVLGVKRLLEARGLKVYVDWDTDTQLDRSTVSSETAELLRRRMRQSASLIYLATEAASTSKWMPWELGYFDGLRSGQVAVMPLMDNENDKFSGQEYLGLYPKITKDTYQNTTKKDVFVEGQGRWTTLREFNAGKPSWRAYATSAK</sequence>
<dbReference type="Pfam" id="PF13676">
    <property type="entry name" value="TIR_2"/>
    <property type="match status" value="1"/>
</dbReference>
<dbReference type="SUPFAM" id="SSF52200">
    <property type="entry name" value="Toll/Interleukin receptor TIR domain"/>
    <property type="match status" value="1"/>
</dbReference>
<feature type="domain" description="TIR" evidence="1">
    <location>
        <begin position="47"/>
        <end position="144"/>
    </location>
</feature>
<keyword evidence="2" id="KW-0675">Receptor</keyword>
<protein>
    <submittedName>
        <fullName evidence="2">Toll/interleukin-1 receptor domain-containing protein</fullName>
    </submittedName>
</protein>
<accession>A0ABZ1AL76</accession>
<dbReference type="RefSeq" id="WP_407278965.1">
    <property type="nucleotide sequence ID" value="NZ_CP141259.1"/>
</dbReference>
<dbReference type="EMBL" id="CP141259">
    <property type="protein sequence ID" value="WRL46029.1"/>
    <property type="molecule type" value="Genomic_DNA"/>
</dbReference>
<dbReference type="Proteomes" id="UP001626593">
    <property type="component" value="Chromosome"/>
</dbReference>
<dbReference type="InterPro" id="IPR000157">
    <property type="entry name" value="TIR_dom"/>
</dbReference>
<organism evidence="2 3">
    <name type="scientific">Aromatoleum evansii</name>
    <name type="common">Azoarcus evansii</name>
    <dbReference type="NCBI Taxonomy" id="59406"/>
    <lineage>
        <taxon>Bacteria</taxon>
        <taxon>Pseudomonadati</taxon>
        <taxon>Pseudomonadota</taxon>
        <taxon>Betaproteobacteria</taxon>
        <taxon>Rhodocyclales</taxon>
        <taxon>Rhodocyclaceae</taxon>
        <taxon>Aromatoleum</taxon>
    </lineage>
</organism>
<dbReference type="Gene3D" id="3.40.50.10140">
    <property type="entry name" value="Toll/interleukin-1 receptor homology (TIR) domain"/>
    <property type="match status" value="1"/>
</dbReference>
<dbReference type="InterPro" id="IPR035897">
    <property type="entry name" value="Toll_tir_struct_dom_sf"/>
</dbReference>
<gene>
    <name evidence="2" type="ORF">U5817_22975</name>
</gene>
<evidence type="ECO:0000313" key="2">
    <source>
        <dbReference type="EMBL" id="WRL46029.1"/>
    </source>
</evidence>
<name>A0ABZ1AL76_AROEV</name>
<evidence type="ECO:0000259" key="1">
    <source>
        <dbReference type="Pfam" id="PF13676"/>
    </source>
</evidence>
<keyword evidence="3" id="KW-1185">Reference proteome</keyword>
<evidence type="ECO:0000313" key="3">
    <source>
        <dbReference type="Proteomes" id="UP001626593"/>
    </source>
</evidence>